<dbReference type="AlphaFoldDB" id="A0AAD6V460"/>
<evidence type="ECO:0000256" key="1">
    <source>
        <dbReference type="SAM" id="MobiDB-lite"/>
    </source>
</evidence>
<feature type="compositionally biased region" description="Low complexity" evidence="1">
    <location>
        <begin position="22"/>
        <end position="32"/>
    </location>
</feature>
<evidence type="ECO:0000313" key="3">
    <source>
        <dbReference type="Proteomes" id="UP001219525"/>
    </source>
</evidence>
<feature type="region of interest" description="Disordered" evidence="1">
    <location>
        <begin position="1"/>
        <end position="32"/>
    </location>
</feature>
<name>A0AAD6V460_9AGAR</name>
<protein>
    <submittedName>
        <fullName evidence="2">Uncharacterized protein</fullName>
    </submittedName>
</protein>
<evidence type="ECO:0000313" key="2">
    <source>
        <dbReference type="EMBL" id="KAJ7201838.1"/>
    </source>
</evidence>
<reference evidence="2" key="1">
    <citation type="submission" date="2023-03" db="EMBL/GenBank/DDBJ databases">
        <title>Massive genome expansion in bonnet fungi (Mycena s.s.) driven by repeated elements and novel gene families across ecological guilds.</title>
        <authorList>
            <consortium name="Lawrence Berkeley National Laboratory"/>
            <person name="Harder C.B."/>
            <person name="Miyauchi S."/>
            <person name="Viragh M."/>
            <person name="Kuo A."/>
            <person name="Thoen E."/>
            <person name="Andreopoulos B."/>
            <person name="Lu D."/>
            <person name="Skrede I."/>
            <person name="Drula E."/>
            <person name="Henrissat B."/>
            <person name="Morin E."/>
            <person name="Kohler A."/>
            <person name="Barry K."/>
            <person name="LaButti K."/>
            <person name="Morin E."/>
            <person name="Salamov A."/>
            <person name="Lipzen A."/>
            <person name="Mereny Z."/>
            <person name="Hegedus B."/>
            <person name="Baldrian P."/>
            <person name="Stursova M."/>
            <person name="Weitz H."/>
            <person name="Taylor A."/>
            <person name="Grigoriev I.V."/>
            <person name="Nagy L.G."/>
            <person name="Martin F."/>
            <person name="Kauserud H."/>
        </authorList>
    </citation>
    <scope>NUCLEOTIDE SEQUENCE</scope>
    <source>
        <strain evidence="2">9144</strain>
    </source>
</reference>
<comment type="caution">
    <text evidence="2">The sequence shown here is derived from an EMBL/GenBank/DDBJ whole genome shotgun (WGS) entry which is preliminary data.</text>
</comment>
<accession>A0AAD6V460</accession>
<keyword evidence="3" id="KW-1185">Reference proteome</keyword>
<dbReference type="EMBL" id="JARJCW010000057">
    <property type="protein sequence ID" value="KAJ7201838.1"/>
    <property type="molecule type" value="Genomic_DNA"/>
</dbReference>
<feature type="compositionally biased region" description="Low complexity" evidence="1">
    <location>
        <begin position="1"/>
        <end position="14"/>
    </location>
</feature>
<sequence length="120" mass="13086">MSTTSPTASPPAASHNLLRTMPQPDQLSSPSSSDWLGASLLAAKAITAAADSAPFTYMRGVFAMVVVVLESIEKVKKNKDDLKYLCGNVIEIMRIMQSHANFHDDLDTAKLENLCTDFQR</sequence>
<proteinExistence type="predicted"/>
<dbReference type="Proteomes" id="UP001219525">
    <property type="component" value="Unassembled WGS sequence"/>
</dbReference>
<organism evidence="2 3">
    <name type="scientific">Mycena pura</name>
    <dbReference type="NCBI Taxonomy" id="153505"/>
    <lineage>
        <taxon>Eukaryota</taxon>
        <taxon>Fungi</taxon>
        <taxon>Dikarya</taxon>
        <taxon>Basidiomycota</taxon>
        <taxon>Agaricomycotina</taxon>
        <taxon>Agaricomycetes</taxon>
        <taxon>Agaricomycetidae</taxon>
        <taxon>Agaricales</taxon>
        <taxon>Marasmiineae</taxon>
        <taxon>Mycenaceae</taxon>
        <taxon>Mycena</taxon>
    </lineage>
</organism>
<gene>
    <name evidence="2" type="ORF">GGX14DRAFT_571099</name>
</gene>